<dbReference type="SUPFAM" id="SSF53955">
    <property type="entry name" value="Lysozyme-like"/>
    <property type="match status" value="1"/>
</dbReference>
<dbReference type="GO" id="GO:0008955">
    <property type="term" value="F:peptidoglycan glycosyltransferase activity"/>
    <property type="evidence" value="ECO:0007669"/>
    <property type="project" value="UniProtKB-EC"/>
</dbReference>
<dbReference type="Gene3D" id="1.10.3810.10">
    <property type="entry name" value="Biosynthetic peptidoglycan transglycosylase-like"/>
    <property type="match status" value="1"/>
</dbReference>
<dbReference type="SUPFAM" id="SSF56601">
    <property type="entry name" value="beta-lactamase/transpeptidase-like"/>
    <property type="match status" value="1"/>
</dbReference>
<name>A0A7Y9IZE1_9BURK</name>
<protein>
    <recommendedName>
        <fullName evidence="10">peptidoglycan glycosyltransferase</fullName>
        <ecNumber evidence="10">2.4.99.28</ecNumber>
    </recommendedName>
</protein>
<accession>A0A7Y9IZE1</accession>
<evidence type="ECO:0000256" key="3">
    <source>
        <dbReference type="ARBA" id="ARBA00007739"/>
    </source>
</evidence>
<evidence type="ECO:0000256" key="7">
    <source>
        <dbReference type="ARBA" id="ARBA00022679"/>
    </source>
</evidence>
<dbReference type="Gene3D" id="3.40.710.10">
    <property type="entry name" value="DD-peptidase/beta-lactamase superfamily"/>
    <property type="match status" value="1"/>
</dbReference>
<organism evidence="16 17">
    <name type="scientific">Pigmentiphaga litoralis</name>
    <dbReference type="NCBI Taxonomy" id="516702"/>
    <lineage>
        <taxon>Bacteria</taxon>
        <taxon>Pseudomonadati</taxon>
        <taxon>Pseudomonadota</taxon>
        <taxon>Betaproteobacteria</taxon>
        <taxon>Burkholderiales</taxon>
        <taxon>Alcaligenaceae</taxon>
        <taxon>Pigmentiphaga</taxon>
    </lineage>
</organism>
<evidence type="ECO:0000256" key="9">
    <source>
        <dbReference type="ARBA" id="ARBA00023268"/>
    </source>
</evidence>
<evidence type="ECO:0000256" key="6">
    <source>
        <dbReference type="ARBA" id="ARBA00022676"/>
    </source>
</evidence>
<dbReference type="InterPro" id="IPR009647">
    <property type="entry name" value="PBP_C"/>
</dbReference>
<dbReference type="EMBL" id="JACBYR010000003">
    <property type="protein sequence ID" value="NYE85822.1"/>
    <property type="molecule type" value="Genomic_DNA"/>
</dbReference>
<sequence length="825" mass="87282">MITLLALDLAFPLPRAALARPDGGLVVTAEDGTPLRTYPSADGVWRYPVAADQVSPLYYDALLTFEDRWFYWHPGVNPVAMARAAWQWARSGRVVSGGSTLTMQVARMVDPRLHYGDRSLRGKLRQVLRALQLEWHLSKAQILALYLNHAPMGGIVEGVEMASRAYLGKPSSQLSHAEAALLTALPQAPSRLRPDRAPAAAQAARDKVLDRLRDLGTWDAATVADARIEQVIVQPLRARWLAPLAAERLRQGTRVLARESSAKTGSRPPGGSGTGQGPNPAADIASGASRGSASAPSAAVPPGLPLRAASLPTTARTVVRSTLDIELQSAVETMLLDRVDALPPKVSMAVLVMDNDTLATKVYAGSADFSDRRRANHVDMVRGVRSPGSTLKPFLYAMALDDGLIHSESLLVDAPQSFGGYRPGNFQAAFSGPVSVSDALQRSLNVPAVDLLDRVGPARFASNLRAAGLRLRMGTGISPNLSLILGGGGTTLEELVAAYRALARGGMAGQPRLEPDAPRVEARIMSPGAAFIVREILENGGHPDRPFYDGPRGLAWKTGTSFGFRDAWAVGVTDGFTIGVWVGRPDGTPNPGFFGANVAAPLLQDIVAALPAPPPAPRKPPAEVTQVSICWPLGLAASVTSPALCQIRRQAWALDGAVPPTLPDRVAPAGPIETLWISPITGHRTRPTCSVPGEPVQVARWPTYLQPWLESGLLAAYAPPPWDPACRAAGARSGLRIEGVDTGAQLLPVPGGRDITVGVRALGGSGTVWWLLDGQPQQQSPGTAAVTLKLRENGKHAVTAMDEAGRYDSVSFTVRGLPGTAASGK</sequence>
<evidence type="ECO:0000259" key="15">
    <source>
        <dbReference type="Pfam" id="PF06832"/>
    </source>
</evidence>
<keyword evidence="8" id="KW-0378">Hydrolase</keyword>
<keyword evidence="9" id="KW-0511">Multifunctional enzyme</keyword>
<dbReference type="InterPro" id="IPR050396">
    <property type="entry name" value="Glycosyltr_51/Transpeptidase"/>
</dbReference>
<comment type="similarity">
    <text evidence="3">In the N-terminal section; belongs to the glycosyltransferase 51 family.</text>
</comment>
<dbReference type="AlphaFoldDB" id="A0A7Y9IZE1"/>
<dbReference type="InterPro" id="IPR012338">
    <property type="entry name" value="Beta-lactam/transpept-like"/>
</dbReference>
<dbReference type="InterPro" id="IPR023346">
    <property type="entry name" value="Lysozyme-like_dom_sf"/>
</dbReference>
<feature type="domain" description="Penicillin-binding protein transpeptidase" evidence="13">
    <location>
        <begin position="348"/>
        <end position="573"/>
    </location>
</feature>
<dbReference type="Pfam" id="PF00905">
    <property type="entry name" value="Transpeptidase"/>
    <property type="match status" value="1"/>
</dbReference>
<keyword evidence="17" id="KW-1185">Reference proteome</keyword>
<keyword evidence="7 16" id="KW-0808">Transferase</keyword>
<reference evidence="16 17" key="1">
    <citation type="submission" date="2020-07" db="EMBL/GenBank/DDBJ databases">
        <title>Genomic Encyclopedia of Type Strains, Phase IV (KMG-V): Genome sequencing to study the core and pangenomes of soil and plant-associated prokaryotes.</title>
        <authorList>
            <person name="Whitman W."/>
        </authorList>
    </citation>
    <scope>NUCLEOTIDE SEQUENCE [LARGE SCALE GENOMIC DNA]</scope>
    <source>
        <strain evidence="16 17">SAS40</strain>
    </source>
</reference>
<dbReference type="UniPathway" id="UPA00219"/>
<feature type="compositionally biased region" description="Low complexity" evidence="12">
    <location>
        <begin position="277"/>
        <end position="301"/>
    </location>
</feature>
<dbReference type="PANTHER" id="PTHR32282">
    <property type="entry name" value="BINDING PROTEIN TRANSPEPTIDASE, PUTATIVE-RELATED"/>
    <property type="match status" value="1"/>
</dbReference>
<dbReference type="Proteomes" id="UP000542125">
    <property type="component" value="Unassembled WGS sequence"/>
</dbReference>
<dbReference type="PANTHER" id="PTHR32282:SF15">
    <property type="entry name" value="PENICILLIN-BINDING PROTEIN 1C"/>
    <property type="match status" value="1"/>
</dbReference>
<feature type="domain" description="Penicillin-binding C-terminal" evidence="15">
    <location>
        <begin position="727"/>
        <end position="812"/>
    </location>
</feature>
<evidence type="ECO:0000256" key="12">
    <source>
        <dbReference type="SAM" id="MobiDB-lite"/>
    </source>
</evidence>
<gene>
    <name evidence="16" type="ORF">FHW18_005141</name>
</gene>
<dbReference type="GO" id="GO:0004180">
    <property type="term" value="F:carboxypeptidase activity"/>
    <property type="evidence" value="ECO:0007669"/>
    <property type="project" value="UniProtKB-KW"/>
</dbReference>
<evidence type="ECO:0000256" key="11">
    <source>
        <dbReference type="ARBA" id="ARBA00049902"/>
    </source>
</evidence>
<evidence type="ECO:0000313" key="16">
    <source>
        <dbReference type="EMBL" id="NYE85822.1"/>
    </source>
</evidence>
<dbReference type="InterPro" id="IPR001460">
    <property type="entry name" value="PCN-bd_Tpept"/>
</dbReference>
<feature type="region of interest" description="Disordered" evidence="12">
    <location>
        <begin position="255"/>
        <end position="302"/>
    </location>
</feature>
<dbReference type="InterPro" id="IPR001264">
    <property type="entry name" value="Glyco_trans_51"/>
</dbReference>
<evidence type="ECO:0000313" key="17">
    <source>
        <dbReference type="Proteomes" id="UP000542125"/>
    </source>
</evidence>
<dbReference type="GO" id="GO:0030288">
    <property type="term" value="C:outer membrane-bounded periplasmic space"/>
    <property type="evidence" value="ECO:0007669"/>
    <property type="project" value="TreeGrafter"/>
</dbReference>
<evidence type="ECO:0000256" key="1">
    <source>
        <dbReference type="ARBA" id="ARBA00004752"/>
    </source>
</evidence>
<dbReference type="Pfam" id="PF06832">
    <property type="entry name" value="BiPBP_C"/>
    <property type="match status" value="1"/>
</dbReference>
<evidence type="ECO:0000256" key="4">
    <source>
        <dbReference type="ARBA" id="ARBA00022645"/>
    </source>
</evidence>
<keyword evidence="6 16" id="KW-0328">Glycosyltransferase</keyword>
<dbReference type="EC" id="2.4.99.28" evidence="10"/>
<evidence type="ECO:0000259" key="13">
    <source>
        <dbReference type="Pfam" id="PF00905"/>
    </source>
</evidence>
<dbReference type="InterPro" id="IPR036950">
    <property type="entry name" value="PBP_transglycosylase"/>
</dbReference>
<comment type="caution">
    <text evidence="16">The sequence shown here is derived from an EMBL/GenBank/DDBJ whole genome shotgun (WGS) entry which is preliminary data.</text>
</comment>
<dbReference type="GO" id="GO:0008658">
    <property type="term" value="F:penicillin binding"/>
    <property type="evidence" value="ECO:0007669"/>
    <property type="project" value="InterPro"/>
</dbReference>
<dbReference type="GO" id="GO:0009252">
    <property type="term" value="P:peptidoglycan biosynthetic process"/>
    <property type="evidence" value="ECO:0007669"/>
    <property type="project" value="UniProtKB-UniPathway"/>
</dbReference>
<proteinExistence type="inferred from homology"/>
<evidence type="ECO:0000256" key="8">
    <source>
        <dbReference type="ARBA" id="ARBA00022801"/>
    </source>
</evidence>
<comment type="similarity">
    <text evidence="2">In the C-terminal section; belongs to the transpeptidase family.</text>
</comment>
<evidence type="ECO:0000256" key="2">
    <source>
        <dbReference type="ARBA" id="ARBA00007090"/>
    </source>
</evidence>
<comment type="catalytic activity">
    <reaction evidence="11">
        <text>[GlcNAc-(1-&gt;4)-Mur2Ac(oyl-L-Ala-gamma-D-Glu-L-Lys-D-Ala-D-Ala)](n)-di-trans,octa-cis-undecaprenyl diphosphate + beta-D-GlcNAc-(1-&gt;4)-Mur2Ac(oyl-L-Ala-gamma-D-Glu-L-Lys-D-Ala-D-Ala)-di-trans,octa-cis-undecaprenyl diphosphate = [GlcNAc-(1-&gt;4)-Mur2Ac(oyl-L-Ala-gamma-D-Glu-L-Lys-D-Ala-D-Ala)](n+1)-di-trans,octa-cis-undecaprenyl diphosphate + di-trans,octa-cis-undecaprenyl diphosphate + H(+)</text>
        <dbReference type="Rhea" id="RHEA:23708"/>
        <dbReference type="Rhea" id="RHEA-COMP:9602"/>
        <dbReference type="Rhea" id="RHEA-COMP:9603"/>
        <dbReference type="ChEBI" id="CHEBI:15378"/>
        <dbReference type="ChEBI" id="CHEBI:58405"/>
        <dbReference type="ChEBI" id="CHEBI:60033"/>
        <dbReference type="ChEBI" id="CHEBI:78435"/>
        <dbReference type="EC" id="2.4.99.28"/>
    </reaction>
</comment>
<evidence type="ECO:0000256" key="10">
    <source>
        <dbReference type="ARBA" id="ARBA00044770"/>
    </source>
</evidence>
<evidence type="ECO:0000256" key="5">
    <source>
        <dbReference type="ARBA" id="ARBA00022670"/>
    </source>
</evidence>
<keyword evidence="4" id="KW-0121">Carboxypeptidase</keyword>
<feature type="domain" description="Glycosyl transferase family 51" evidence="14">
    <location>
        <begin position="35"/>
        <end position="212"/>
    </location>
</feature>
<comment type="pathway">
    <text evidence="1">Cell wall biogenesis; peptidoglycan biosynthesis.</text>
</comment>
<evidence type="ECO:0000259" key="14">
    <source>
        <dbReference type="Pfam" id="PF00912"/>
    </source>
</evidence>
<keyword evidence="5" id="KW-0645">Protease</keyword>
<dbReference type="Pfam" id="PF00912">
    <property type="entry name" value="Transgly"/>
    <property type="match status" value="1"/>
</dbReference>
<dbReference type="GO" id="GO:0006508">
    <property type="term" value="P:proteolysis"/>
    <property type="evidence" value="ECO:0007669"/>
    <property type="project" value="UniProtKB-KW"/>
</dbReference>